<name>A0A814CNH4_9BILA</name>
<gene>
    <name evidence="5" type="ORF">JXQ802_LOCUS11409</name>
</gene>
<dbReference type="InterPro" id="IPR057588">
    <property type="entry name" value="NWD1/2-like_WH"/>
</dbReference>
<dbReference type="PANTHER" id="PTHR19871:SF14">
    <property type="entry name" value="DUF4062 DOMAIN-CONTAINING PROTEIN"/>
    <property type="match status" value="1"/>
</dbReference>
<accession>A0A814CNH4</accession>
<keyword evidence="6" id="KW-1185">Reference proteome</keyword>
<evidence type="ECO:0008006" key="7">
    <source>
        <dbReference type="Google" id="ProtNLM"/>
    </source>
</evidence>
<dbReference type="Gene3D" id="3.40.50.300">
    <property type="entry name" value="P-loop containing nucleotide triphosphate hydrolases"/>
    <property type="match status" value="1"/>
</dbReference>
<keyword evidence="2" id="KW-0677">Repeat</keyword>
<dbReference type="Pfam" id="PF13271">
    <property type="entry name" value="DUF4062"/>
    <property type="match status" value="1"/>
</dbReference>
<dbReference type="Pfam" id="PF25469">
    <property type="entry name" value="WHD_NWD1"/>
    <property type="match status" value="1"/>
</dbReference>
<comment type="caution">
    <text evidence="5">The sequence shown here is derived from an EMBL/GenBank/DDBJ whole genome shotgun (WGS) entry which is preliminary data.</text>
</comment>
<dbReference type="PANTHER" id="PTHR19871">
    <property type="entry name" value="BETA TRANSDUCIN-RELATED PROTEIN"/>
    <property type="match status" value="1"/>
</dbReference>
<evidence type="ECO:0000256" key="2">
    <source>
        <dbReference type="ARBA" id="ARBA00022737"/>
    </source>
</evidence>
<dbReference type="InterPro" id="IPR027417">
    <property type="entry name" value="P-loop_NTPase"/>
</dbReference>
<dbReference type="InterPro" id="IPR036322">
    <property type="entry name" value="WD40_repeat_dom_sf"/>
</dbReference>
<sequence length="1881" mass="217240">MKSSYYLDILRGRAQQLPDVRSKIVRVFVSSTFTDTLTERDSLIENIFPKLKDYCREKYGLEFQYADMRWGIQTESANNHGEVATCLKEIELCKKYSVATNFVVLLSHRYGSRPIPAQIRASLFELLKEIVLNEQNEYHDAELLTQWYQLDTNCIPPAYILQNISSIMPHFLSKDTDEVKQADKEWKVINNRLRLCLRQAAETCLQRGQITESDYDEFFISVTEKEIINGILSAKDANERTLCFLREIVDIKNHLSDEKARKYIDMSSETVIDQEAEKLLDRLKGVRIPAALKSQNIYKYKVDWSPNGINRQEHSQYIEKFNNDFYTAVKEQIDRCVQSRYTIGSDSLQHEVLEHAIQCKTYVAKFHGRIDDLSKLEKFVKNSFEYRPCVVYGESGCGKTSVIAKTATEIFKWWSNRSVSVILRFLGTTPVSSTIYKTLLSISTQISELYNLPMTAYPTVNQLRDQLELNLLTQIPDNEYLLILLDSIDQLHTDAYDCKWLPVEFPSNVKCIVSTLPDHGGILENLKHILIENENLFIHVPPFESSTVEIVYNDWLEMKQRSLSTDQRLFINNLMKKKNQILPLFMKLMFDIISYWHSYDSIDETLNQLNDVDDCIRYLFERLQMIHNNVLFSRALCYMTACRSGISQNELEDVLSLDDDVLKSVFQHYIPPVRRLPGILWTRIRNDLDEYITEKEVDDAPVIYWYHRRFIEVAREKYISNLNDTDRKIVFQNVVDLFKETWKGKNKPFKIDDPKLVNKYKLDESAGEIQANRFTTSQPVEFIDVDGRIQYNKRKLNELPQFLIKLAPDIAIPIASEEIFFNYSFMHAKFSCSSFMDIQNDIDQFESVSSYKSSDEVRMSQKELSILRMTYLLFGLLLNEYPENFAFELTSRLVTLYGLKTYITNLLKQCDEQSPRHCALIVPYCQIQPPGNGLIYSMNKHTMPVVDLDFANNQMAAISLSNKIIVINMRTGNTAVDIKLPKLNEPYLNSTTLPKMIIRHTKENNTNYDSDSSDSSDSDEDDEEKLKQYVFFVNSFHHVYLVSSHGDIKFQRTSTKGYSTVDILNNKRGLCILVEQNSNTVECWSLGENKLFFKIVLSLPSSIKTVLHSKLSSLLISIILYDGTILFYTLNDSTFIHRGTINAGKHLDLVIVDNDKLICTFDSTIPIDFAHIDLNSIINTQKILSDKEIIKTLIAFNPPINPKPIERIVLPDDKEDVSSDSMKIYFMVLTKECLCVVHTCMKQDISYVRIPGQCDVVSVHAKRPHFIYTARGGIINMYKWKCTEGEDNKHGKCNFYHEHQLYVSIDISSSSVLTIKPSGDSASLFLCSMQNGVINAYHGFAAREAFKKLPPLPRTTELIGTIQLSGTKAITLDISKQELTSWLYQHSTSIESKRHFPNSTKIDDYAVLSERAVLIITNTYWAEIYELNSLNKEPLFRLHLRYPTRVFTINEDTFILITNDGSIRCITQQINKNNIKFNQTSNKQLNIKCSKLFTSILTLHSKASLIVLADDQHLLAIWTSNEIIYMDIDLSQYSSTHLIRMTSEKNQEILLFYFENKSLYSCRIQLSNKNSYQITPFDTADIYTLKNNCLATAINGENQLNLHNINLCICHEPIQLENECEQLCLNESGDYVFALVKPRVLCMYRVKDRRQLARLFVYDYVTTMIANNDFIILAMNDRRLLTLMIADPDDPTLQSKIQALPSRNLKRDSHSAAKNIVEQMENFMDMSSDDYDSDIENDDKELDAYKARKMIQPITSYRYVHRLNAKLSLSKMKSGKSYRAYFLKYYAGFPYQSGTSDFTISDSDKDNDDDDDIVIENQSPINNTSIEQQQQQQQHNLDDIREKTLEYNRQQIKGIQLANAGANNLKVVNNYSVTSNTCIVM</sequence>
<evidence type="ECO:0000259" key="4">
    <source>
        <dbReference type="Pfam" id="PF25469"/>
    </source>
</evidence>
<dbReference type="SUPFAM" id="SSF52540">
    <property type="entry name" value="P-loop containing nucleoside triphosphate hydrolases"/>
    <property type="match status" value="1"/>
</dbReference>
<evidence type="ECO:0000259" key="3">
    <source>
        <dbReference type="Pfam" id="PF13271"/>
    </source>
</evidence>
<dbReference type="InterPro" id="IPR025139">
    <property type="entry name" value="DUF4062"/>
</dbReference>
<keyword evidence="1" id="KW-0853">WD repeat</keyword>
<dbReference type="InterPro" id="IPR052752">
    <property type="entry name" value="NACHT-WD_repeat"/>
</dbReference>
<reference evidence="5" key="1">
    <citation type="submission" date="2021-02" db="EMBL/GenBank/DDBJ databases">
        <authorList>
            <person name="Nowell W R."/>
        </authorList>
    </citation>
    <scope>NUCLEOTIDE SEQUENCE</scope>
</reference>
<evidence type="ECO:0000313" key="5">
    <source>
        <dbReference type="EMBL" id="CAF0945786.1"/>
    </source>
</evidence>
<dbReference type="EMBL" id="CAJNOL010000226">
    <property type="protein sequence ID" value="CAF0945786.1"/>
    <property type="molecule type" value="Genomic_DNA"/>
</dbReference>
<feature type="domain" description="NWD1/2-like winged helix-turn-helix" evidence="4">
    <location>
        <begin position="610"/>
        <end position="724"/>
    </location>
</feature>
<dbReference type="SUPFAM" id="SSF50978">
    <property type="entry name" value="WD40 repeat-like"/>
    <property type="match status" value="2"/>
</dbReference>
<feature type="domain" description="DUF4062" evidence="3">
    <location>
        <begin position="26"/>
        <end position="113"/>
    </location>
</feature>
<organism evidence="5 6">
    <name type="scientific">Rotaria sordida</name>
    <dbReference type="NCBI Taxonomy" id="392033"/>
    <lineage>
        <taxon>Eukaryota</taxon>
        <taxon>Metazoa</taxon>
        <taxon>Spiralia</taxon>
        <taxon>Gnathifera</taxon>
        <taxon>Rotifera</taxon>
        <taxon>Eurotatoria</taxon>
        <taxon>Bdelloidea</taxon>
        <taxon>Philodinida</taxon>
        <taxon>Philodinidae</taxon>
        <taxon>Rotaria</taxon>
    </lineage>
</organism>
<dbReference type="Proteomes" id="UP000663870">
    <property type="component" value="Unassembled WGS sequence"/>
</dbReference>
<evidence type="ECO:0000256" key="1">
    <source>
        <dbReference type="ARBA" id="ARBA00022574"/>
    </source>
</evidence>
<protein>
    <recommendedName>
        <fullName evidence="7">NACHT domain-containing protein</fullName>
    </recommendedName>
</protein>
<evidence type="ECO:0000313" key="6">
    <source>
        <dbReference type="Proteomes" id="UP000663870"/>
    </source>
</evidence>
<proteinExistence type="predicted"/>